<dbReference type="EnsemblBacteria" id="ACA42316">
    <property type="protein sequence ID" value="ACA42316"/>
    <property type="gene ID" value="Bsph_p086"/>
</dbReference>
<dbReference type="AlphaFoldDB" id="B1I0F7"/>
<dbReference type="KEGG" id="lsp:Bsph_p086"/>
<geneLocation type="plasmid" evidence="1 2">
    <name>pBsph</name>
</geneLocation>
<keyword evidence="1" id="KW-0614">Plasmid</keyword>
<sequence>MYFSKVPGKLEEAESAFENYIEAQGVSENNIKSKEFNKNYKFGGYDITVTYKDEPSSYVYEYFYNAKTKKINLIVLDDGRSINEGIKYPPIKE</sequence>
<dbReference type="Pfam" id="PF11337">
    <property type="entry name" value="DUF3139"/>
    <property type="match status" value="1"/>
</dbReference>
<reference evidence="1 2" key="1">
    <citation type="journal article" date="2008" name="J. Bacteriol.">
        <title>Complete genome sequence of the mosquitocidal bacterium Bacillus sphaericus C3-41 and comparison with those of closely related Bacillus species.</title>
        <authorList>
            <person name="Hu X."/>
            <person name="Fan W."/>
            <person name="Han B."/>
            <person name="Liu H."/>
            <person name="Zheng D."/>
            <person name="Li Q."/>
            <person name="Dong W."/>
            <person name="Yan J."/>
            <person name="Gao M."/>
            <person name="Berry C."/>
            <person name="Yuan Z."/>
        </authorList>
    </citation>
    <scope>NUCLEOTIDE SEQUENCE [LARGE SCALE GENOMIC DNA]</scope>
    <source>
        <strain evidence="1 2">C3-41</strain>
        <plasmid evidence="1">pBsph</plasmid>
    </source>
</reference>
<name>B1I0F7_LYSSC</name>
<dbReference type="HOGENOM" id="CLU_2396155_0_0_9"/>
<dbReference type="InterPro" id="IPR021486">
    <property type="entry name" value="DUF3139"/>
</dbReference>
<dbReference type="EMBL" id="CP000818">
    <property type="protein sequence ID" value="ACA42316.1"/>
    <property type="molecule type" value="Genomic_DNA"/>
</dbReference>
<gene>
    <name evidence="1" type="ordered locus">Bsph_p086</name>
</gene>
<accession>B1I0F7</accession>
<evidence type="ECO:0000313" key="2">
    <source>
        <dbReference type="Proteomes" id="UP000002164"/>
    </source>
</evidence>
<organism evidence="1 2">
    <name type="scientific">Lysinibacillus sphaericus (strain C3-41)</name>
    <dbReference type="NCBI Taxonomy" id="444177"/>
    <lineage>
        <taxon>Bacteria</taxon>
        <taxon>Bacillati</taxon>
        <taxon>Bacillota</taxon>
        <taxon>Bacilli</taxon>
        <taxon>Bacillales</taxon>
        <taxon>Bacillaceae</taxon>
        <taxon>Lysinibacillus</taxon>
    </lineage>
</organism>
<protein>
    <submittedName>
        <fullName evidence="1">Putative secreted protein</fullName>
    </submittedName>
</protein>
<proteinExistence type="predicted"/>
<dbReference type="Proteomes" id="UP000002164">
    <property type="component" value="Plasmid pBsph"/>
</dbReference>
<evidence type="ECO:0000313" key="1">
    <source>
        <dbReference type="EMBL" id="ACA42316.1"/>
    </source>
</evidence>